<reference evidence="10" key="2">
    <citation type="submission" date="2013-06" db="EMBL/GenBank/DDBJ databases">
        <title>Draft genome sequence of Clostridium hylemonae (DSM 15053).</title>
        <authorList>
            <person name="Sudarsanam P."/>
            <person name="Ley R."/>
            <person name="Guruge J."/>
            <person name="Turnbaugh P.J."/>
            <person name="Mahowald M."/>
            <person name="Liep D."/>
            <person name="Gordon J."/>
        </authorList>
    </citation>
    <scope>NUCLEOTIDE SEQUENCE</scope>
    <source>
        <strain evidence="10">DSM 15053</strain>
    </source>
</reference>
<sequence length="274" mass="30541">MGDILLDHVSFTYKNGYEAVSDVSLSVRQGERVAILGQNGAGKTTTVRMMNNMRRPTKGTVMVGGKNTKDYTTAQISREVGYVFQNPDDQLFHATVREEVEFGPKTALKLPPDEVENRCGRALELAGLTEMKDENPFSLPLSIRKFVAIAAVIASDPDVYIFDEPTAGQDRMGLISLDKIIRSLQGLGKTVITITHDIEFAINTFDRIVVMAKKKIIREGTPEEIFHDEAVLKKAMLKTPYAVRFAKELSLGEEITTNEQLIEALARRESGYER</sequence>
<dbReference type="RefSeq" id="WP_006443251.1">
    <property type="nucleotide sequence ID" value="NZ_CP036524.1"/>
</dbReference>
<feature type="domain" description="ABC transporter" evidence="9">
    <location>
        <begin position="4"/>
        <end position="238"/>
    </location>
</feature>
<dbReference type="EMBL" id="ABYI02000022">
    <property type="protein sequence ID" value="EEG73898.1"/>
    <property type="molecule type" value="Genomic_DNA"/>
</dbReference>
<keyword evidence="3" id="KW-0813">Transport</keyword>
<proteinExistence type="inferred from homology"/>
<keyword evidence="7" id="KW-1278">Translocase</keyword>
<dbReference type="InterPro" id="IPR003593">
    <property type="entry name" value="AAA+_ATPase"/>
</dbReference>
<evidence type="ECO:0000313" key="10">
    <source>
        <dbReference type="EMBL" id="EEG73898.1"/>
    </source>
</evidence>
<dbReference type="STRING" id="553973.CLOHYLEM_05903"/>
<dbReference type="GO" id="GO:0042626">
    <property type="term" value="F:ATPase-coupled transmembrane transporter activity"/>
    <property type="evidence" value="ECO:0007669"/>
    <property type="project" value="TreeGrafter"/>
</dbReference>
<dbReference type="GO" id="GO:0016887">
    <property type="term" value="F:ATP hydrolysis activity"/>
    <property type="evidence" value="ECO:0007669"/>
    <property type="project" value="InterPro"/>
</dbReference>
<evidence type="ECO:0000256" key="6">
    <source>
        <dbReference type="ARBA" id="ARBA00022840"/>
    </source>
</evidence>
<dbReference type="InterPro" id="IPR027417">
    <property type="entry name" value="P-loop_NTPase"/>
</dbReference>
<dbReference type="FunFam" id="3.40.50.300:FF:000224">
    <property type="entry name" value="Energy-coupling factor transporter ATP-binding protein EcfA"/>
    <property type="match status" value="1"/>
</dbReference>
<dbReference type="GO" id="GO:0043190">
    <property type="term" value="C:ATP-binding cassette (ABC) transporter complex"/>
    <property type="evidence" value="ECO:0007669"/>
    <property type="project" value="TreeGrafter"/>
</dbReference>
<comment type="similarity">
    <text evidence="2">Belongs to the ABC transporter superfamily.</text>
</comment>
<keyword evidence="4" id="KW-1003">Cell membrane</keyword>
<dbReference type="GO" id="GO:0005524">
    <property type="term" value="F:ATP binding"/>
    <property type="evidence" value="ECO:0007669"/>
    <property type="project" value="UniProtKB-KW"/>
</dbReference>
<dbReference type="eggNOG" id="COG1122">
    <property type="taxonomic scope" value="Bacteria"/>
</dbReference>
<comment type="caution">
    <text evidence="10">The sequence shown here is derived from an EMBL/GenBank/DDBJ whole genome shotgun (WGS) entry which is preliminary data.</text>
</comment>
<dbReference type="HOGENOM" id="CLU_000604_1_22_9"/>
<keyword evidence="6 10" id="KW-0067">ATP-binding</keyword>
<evidence type="ECO:0000256" key="4">
    <source>
        <dbReference type="ARBA" id="ARBA00022475"/>
    </source>
</evidence>
<dbReference type="Gene3D" id="3.40.50.300">
    <property type="entry name" value="P-loop containing nucleotide triphosphate hydrolases"/>
    <property type="match status" value="1"/>
</dbReference>
<keyword evidence="5" id="KW-0547">Nucleotide-binding</keyword>
<protein>
    <submittedName>
        <fullName evidence="10">ABC transporter, ATP-binding protein</fullName>
    </submittedName>
</protein>
<dbReference type="SMART" id="SM00382">
    <property type="entry name" value="AAA"/>
    <property type="match status" value="1"/>
</dbReference>
<dbReference type="AlphaFoldDB" id="C0C184"/>
<evidence type="ECO:0000256" key="2">
    <source>
        <dbReference type="ARBA" id="ARBA00005417"/>
    </source>
</evidence>
<keyword evidence="11" id="KW-1185">Reference proteome</keyword>
<dbReference type="PROSITE" id="PS50893">
    <property type="entry name" value="ABC_TRANSPORTER_2"/>
    <property type="match status" value="1"/>
</dbReference>
<keyword evidence="8" id="KW-0472">Membrane</keyword>
<evidence type="ECO:0000259" key="9">
    <source>
        <dbReference type="PROSITE" id="PS50893"/>
    </source>
</evidence>
<dbReference type="InterPro" id="IPR050095">
    <property type="entry name" value="ECF_ABC_transporter_ATP-bd"/>
</dbReference>
<reference evidence="10" key="1">
    <citation type="submission" date="2009-02" db="EMBL/GenBank/DDBJ databases">
        <authorList>
            <person name="Fulton L."/>
            <person name="Clifton S."/>
            <person name="Fulton B."/>
            <person name="Xu J."/>
            <person name="Minx P."/>
            <person name="Pepin K.H."/>
            <person name="Johnson M."/>
            <person name="Bhonagiri V."/>
            <person name="Nash W.E."/>
            <person name="Mardis E.R."/>
            <person name="Wilson R.K."/>
        </authorList>
    </citation>
    <scope>NUCLEOTIDE SEQUENCE [LARGE SCALE GENOMIC DNA]</scope>
    <source>
        <strain evidence="10">DSM 15053</strain>
    </source>
</reference>
<evidence type="ECO:0000256" key="7">
    <source>
        <dbReference type="ARBA" id="ARBA00022967"/>
    </source>
</evidence>
<dbReference type="CDD" id="cd03225">
    <property type="entry name" value="ABC_cobalt_CbiO_domain1"/>
    <property type="match status" value="1"/>
</dbReference>
<evidence type="ECO:0000256" key="1">
    <source>
        <dbReference type="ARBA" id="ARBA00004202"/>
    </source>
</evidence>
<evidence type="ECO:0000256" key="8">
    <source>
        <dbReference type="ARBA" id="ARBA00023136"/>
    </source>
</evidence>
<comment type="subcellular location">
    <subcellularLocation>
        <location evidence="1">Cell membrane</location>
        <topology evidence="1">Peripheral membrane protein</topology>
    </subcellularLocation>
</comment>
<dbReference type="OrthoDB" id="9784332at2"/>
<name>C0C184_9FIRM</name>
<evidence type="ECO:0000256" key="5">
    <source>
        <dbReference type="ARBA" id="ARBA00022741"/>
    </source>
</evidence>
<dbReference type="Proteomes" id="UP000004893">
    <property type="component" value="Unassembled WGS sequence"/>
</dbReference>
<dbReference type="PANTHER" id="PTHR43553">
    <property type="entry name" value="HEAVY METAL TRANSPORTER"/>
    <property type="match status" value="1"/>
</dbReference>
<organism evidence="10 11">
    <name type="scientific">[Clostridium] hylemonae DSM 15053</name>
    <dbReference type="NCBI Taxonomy" id="553973"/>
    <lineage>
        <taxon>Bacteria</taxon>
        <taxon>Bacillati</taxon>
        <taxon>Bacillota</taxon>
        <taxon>Clostridia</taxon>
        <taxon>Lachnospirales</taxon>
        <taxon>Lachnospiraceae</taxon>
    </lineage>
</organism>
<evidence type="ECO:0000313" key="11">
    <source>
        <dbReference type="Proteomes" id="UP000004893"/>
    </source>
</evidence>
<accession>C0C184</accession>
<dbReference type="SUPFAM" id="SSF52540">
    <property type="entry name" value="P-loop containing nucleoside triphosphate hydrolases"/>
    <property type="match status" value="1"/>
</dbReference>
<gene>
    <name evidence="10" type="ORF">CLOHYLEM_05903</name>
</gene>
<dbReference type="Pfam" id="PF00005">
    <property type="entry name" value="ABC_tran"/>
    <property type="match status" value="1"/>
</dbReference>
<dbReference type="InterPro" id="IPR015856">
    <property type="entry name" value="ABC_transpr_CbiO/EcfA_su"/>
</dbReference>
<dbReference type="InterPro" id="IPR003439">
    <property type="entry name" value="ABC_transporter-like_ATP-bd"/>
</dbReference>
<dbReference type="PANTHER" id="PTHR43553:SF24">
    <property type="entry name" value="ENERGY-COUPLING FACTOR TRANSPORTER ATP-BINDING PROTEIN ECFA1"/>
    <property type="match status" value="1"/>
</dbReference>
<evidence type="ECO:0000256" key="3">
    <source>
        <dbReference type="ARBA" id="ARBA00022448"/>
    </source>
</evidence>